<dbReference type="CDD" id="cd00093">
    <property type="entry name" value="HTH_XRE"/>
    <property type="match status" value="1"/>
</dbReference>
<name>A0A0B1YZJ7_9PSED</name>
<dbReference type="SMART" id="SM00530">
    <property type="entry name" value="HTH_XRE"/>
    <property type="match status" value="1"/>
</dbReference>
<proteinExistence type="predicted"/>
<sequence length="147" mass="15770">MGAAMKENTGERRRAVIDDIVMKHAMGTETLGTAIRRLRLEVTGLDQDTFAVMCNMSTKALYQIEKDKGNPTLSTLESILRKFGLRLGLTMAATSLYAPSFGQQAPASNGPARGVNPKRQSAARFSSVATARAAAKAKNDGKGRPNE</sequence>
<gene>
    <name evidence="3" type="ORF">JZ00_13570</name>
</gene>
<evidence type="ECO:0000313" key="4">
    <source>
        <dbReference type="Proteomes" id="UP000030949"/>
    </source>
</evidence>
<comment type="caution">
    <text evidence="3">The sequence shown here is derived from an EMBL/GenBank/DDBJ whole genome shotgun (WGS) entry which is preliminary data.</text>
</comment>
<evidence type="ECO:0000313" key="3">
    <source>
        <dbReference type="EMBL" id="KHK64249.1"/>
    </source>
</evidence>
<feature type="compositionally biased region" description="Low complexity" evidence="1">
    <location>
        <begin position="122"/>
        <end position="136"/>
    </location>
</feature>
<dbReference type="Gene3D" id="1.10.260.40">
    <property type="entry name" value="lambda repressor-like DNA-binding domains"/>
    <property type="match status" value="1"/>
</dbReference>
<reference evidence="4" key="1">
    <citation type="submission" date="2015-03" db="EMBL/GenBank/DDBJ databases">
        <title>Pseudomonas frederiksbergensis hydrocarbon degrader.</title>
        <authorList>
            <person name="Brown L.M."/>
            <person name="Ruiz O.N."/>
            <person name="Mueller S."/>
            <person name="Gunasekera T.S."/>
        </authorList>
    </citation>
    <scope>NUCLEOTIDE SEQUENCE [LARGE SCALE GENOMIC DNA]</scope>
    <source>
        <strain evidence="4">SI8</strain>
    </source>
</reference>
<dbReference type="Proteomes" id="UP000030949">
    <property type="component" value="Unassembled WGS sequence"/>
</dbReference>
<dbReference type="AlphaFoldDB" id="A0A0B1YZJ7"/>
<accession>A0A0B1YZJ7</accession>
<dbReference type="InterPro" id="IPR001387">
    <property type="entry name" value="Cro/C1-type_HTH"/>
</dbReference>
<dbReference type="SUPFAM" id="SSF47413">
    <property type="entry name" value="lambda repressor-like DNA-binding domains"/>
    <property type="match status" value="1"/>
</dbReference>
<protein>
    <submittedName>
        <fullName evidence="3">Transcriptional regulator</fullName>
    </submittedName>
</protein>
<feature type="region of interest" description="Disordered" evidence="1">
    <location>
        <begin position="101"/>
        <end position="147"/>
    </location>
</feature>
<dbReference type="InterPro" id="IPR010982">
    <property type="entry name" value="Lambda_DNA-bd_dom_sf"/>
</dbReference>
<dbReference type="OrthoDB" id="6240846at2"/>
<dbReference type="EMBL" id="JQGJ01000007">
    <property type="protein sequence ID" value="KHK64249.1"/>
    <property type="molecule type" value="Genomic_DNA"/>
</dbReference>
<dbReference type="GO" id="GO:0003677">
    <property type="term" value="F:DNA binding"/>
    <property type="evidence" value="ECO:0007669"/>
    <property type="project" value="InterPro"/>
</dbReference>
<organism evidence="3 4">
    <name type="scientific">Pseudomonas frederiksbergensis</name>
    <dbReference type="NCBI Taxonomy" id="104087"/>
    <lineage>
        <taxon>Bacteria</taxon>
        <taxon>Pseudomonadati</taxon>
        <taxon>Pseudomonadota</taxon>
        <taxon>Gammaproteobacteria</taxon>
        <taxon>Pseudomonadales</taxon>
        <taxon>Pseudomonadaceae</taxon>
        <taxon>Pseudomonas</taxon>
    </lineage>
</organism>
<dbReference type="Pfam" id="PF01381">
    <property type="entry name" value="HTH_3"/>
    <property type="match status" value="1"/>
</dbReference>
<feature type="domain" description="HTH cro/C1-type" evidence="2">
    <location>
        <begin position="35"/>
        <end position="90"/>
    </location>
</feature>
<evidence type="ECO:0000256" key="1">
    <source>
        <dbReference type="SAM" id="MobiDB-lite"/>
    </source>
</evidence>
<evidence type="ECO:0000259" key="2">
    <source>
        <dbReference type="PROSITE" id="PS50943"/>
    </source>
</evidence>
<feature type="compositionally biased region" description="Basic and acidic residues" evidence="1">
    <location>
        <begin position="137"/>
        <end position="147"/>
    </location>
</feature>
<dbReference type="PROSITE" id="PS50943">
    <property type="entry name" value="HTH_CROC1"/>
    <property type="match status" value="1"/>
</dbReference>